<dbReference type="EMBL" id="GFPF01002178">
    <property type="protein sequence ID" value="MAA13324.1"/>
    <property type="molecule type" value="Transcribed_RNA"/>
</dbReference>
<reference evidence="2" key="1">
    <citation type="journal article" date="2017" name="Parasit. Vectors">
        <title>Sialotranscriptomics of Rhipicephalus zambeziensis reveals intricate expression profiles of secretory proteins and suggests tight temporal transcriptional regulation during blood-feeding.</title>
        <authorList>
            <person name="de Castro M.H."/>
            <person name="de Klerk D."/>
            <person name="Pienaar R."/>
            <person name="Rees D.J.G."/>
            <person name="Mans B.J."/>
        </authorList>
    </citation>
    <scope>NUCLEOTIDE SEQUENCE</scope>
    <source>
        <tissue evidence="2">Salivary glands</tissue>
    </source>
</reference>
<keyword evidence="1" id="KW-1133">Transmembrane helix</keyword>
<keyword evidence="1" id="KW-0812">Transmembrane</keyword>
<accession>A0A224YH87</accession>
<protein>
    <submittedName>
        <fullName evidence="2">Uncharacterized protein</fullName>
    </submittedName>
</protein>
<dbReference type="AlphaFoldDB" id="A0A224YH87"/>
<evidence type="ECO:0000256" key="1">
    <source>
        <dbReference type="SAM" id="Phobius"/>
    </source>
</evidence>
<name>A0A224YH87_9ACAR</name>
<evidence type="ECO:0000313" key="2">
    <source>
        <dbReference type="EMBL" id="MAA13324.1"/>
    </source>
</evidence>
<keyword evidence="1" id="KW-0472">Membrane</keyword>
<organism evidence="2">
    <name type="scientific">Rhipicephalus zambeziensis</name>
    <dbReference type="NCBI Taxonomy" id="60191"/>
    <lineage>
        <taxon>Eukaryota</taxon>
        <taxon>Metazoa</taxon>
        <taxon>Ecdysozoa</taxon>
        <taxon>Arthropoda</taxon>
        <taxon>Chelicerata</taxon>
        <taxon>Arachnida</taxon>
        <taxon>Acari</taxon>
        <taxon>Parasitiformes</taxon>
        <taxon>Ixodida</taxon>
        <taxon>Ixodoidea</taxon>
        <taxon>Ixodidae</taxon>
        <taxon>Rhipicephalinae</taxon>
        <taxon>Rhipicephalus</taxon>
        <taxon>Rhipicephalus</taxon>
    </lineage>
</organism>
<sequence length="162" mass="18350">MCVQNMNISHKGSPVVPAHRVKEHTACTKKVYHQGSSHFCCYAFYTEMKENQYTDIKPSQGTINKGHSKLTSQHTSPLELCTLTPTAAVSFTVFTGMYLLLPHEKKKKKKKRNSKCALKVCSTSNGLQRYTLEMRKCMKLIQRLMMPLLPSMPINAFGKNHA</sequence>
<feature type="transmembrane region" description="Helical" evidence="1">
    <location>
        <begin position="82"/>
        <end position="101"/>
    </location>
</feature>
<proteinExistence type="predicted"/>